<name>A0AAU7MY98_9FLAO</name>
<dbReference type="KEGG" id="fld:ABNE31_00360"/>
<sequence>MKKITKITITGIFISVAFGFIWHIGYSQNIIQDQEMQSSFMGSILATSDADMLATAYADGILNKVNGIEDSLSLVKVVNGKPIMVSQKSVSNSVISWPSIIAWNSNVKLAYIAETRGIFEKPEQVVDDVWKDLPQGRKVSVVDYNDPNHPNLVQSIDVGENIQGVSINASSDLLVSGTTEPGKEIMIATLVQGKITSRFYFSNPDILRKKDNNSGIRTIEFHPTKNIIAVNLNNTHLVFYRINKKDSLINIEQIGESMEVAKRWSVGNWHPSGNFFILTDVAWGNGTMGAIFNGKGKLISINFNSNGNHKIVSTTKVGLSPEGFDISRDGKYAVVANMRRTYGPKKMWFVPARKNASLSLVKIDKDSGVLTTLGKEYLFEGALPEDAIFDLESNSIAVAVYQKQDEEFPKQGWIDFWELKNDQLVKTGCRIHLTRGVHNLLLIE</sequence>
<dbReference type="Gene3D" id="2.130.10.10">
    <property type="entry name" value="YVTN repeat-like/Quinoprotein amine dehydrogenase"/>
    <property type="match status" value="1"/>
</dbReference>
<dbReference type="InterPro" id="IPR015943">
    <property type="entry name" value="WD40/YVTN_repeat-like_dom_sf"/>
</dbReference>
<keyword evidence="1" id="KW-0472">Membrane</keyword>
<reference evidence="2" key="1">
    <citation type="submission" date="2024-05" db="EMBL/GenBank/DDBJ databases">
        <title>Draft Genome Sequences of Flagellimonas sp. MMG031 and Marinobacter sp. MMG032 Isolated from the dinoflagellate Symbiodinium pilosum.</title>
        <authorList>
            <person name="Shikuma N.J."/>
            <person name="Farrell M.V."/>
        </authorList>
    </citation>
    <scope>NUCLEOTIDE SEQUENCE</scope>
    <source>
        <strain evidence="2">MMG031</strain>
    </source>
</reference>
<accession>A0AAU7MY98</accession>
<keyword evidence="1" id="KW-1133">Transmembrane helix</keyword>
<feature type="transmembrane region" description="Helical" evidence="1">
    <location>
        <begin position="7"/>
        <end position="26"/>
    </location>
</feature>
<keyword evidence="1" id="KW-0812">Transmembrane</keyword>
<evidence type="ECO:0000256" key="1">
    <source>
        <dbReference type="SAM" id="Phobius"/>
    </source>
</evidence>
<evidence type="ECO:0000313" key="2">
    <source>
        <dbReference type="EMBL" id="XBQ23383.1"/>
    </source>
</evidence>
<dbReference type="AlphaFoldDB" id="A0AAU7MY98"/>
<proteinExistence type="predicted"/>
<gene>
    <name evidence="2" type="ORF">ABNE31_00360</name>
</gene>
<protein>
    <recommendedName>
        <fullName evidence="3">WD40 repeat domain-containing protein</fullName>
    </recommendedName>
</protein>
<dbReference type="RefSeq" id="WP_252080634.1">
    <property type="nucleotide sequence ID" value="NZ_CP157804.1"/>
</dbReference>
<dbReference type="SUPFAM" id="SSF51004">
    <property type="entry name" value="C-terminal (heme d1) domain of cytochrome cd1-nitrite reductase"/>
    <property type="match status" value="1"/>
</dbReference>
<dbReference type="InterPro" id="IPR011048">
    <property type="entry name" value="Haem_d1_sf"/>
</dbReference>
<evidence type="ECO:0008006" key="3">
    <source>
        <dbReference type="Google" id="ProtNLM"/>
    </source>
</evidence>
<organism evidence="2">
    <name type="scientific">Flagellimonas sp. MMG031</name>
    <dbReference type="NCBI Taxonomy" id="3158549"/>
    <lineage>
        <taxon>Bacteria</taxon>
        <taxon>Pseudomonadati</taxon>
        <taxon>Bacteroidota</taxon>
        <taxon>Flavobacteriia</taxon>
        <taxon>Flavobacteriales</taxon>
        <taxon>Flavobacteriaceae</taxon>
        <taxon>Flagellimonas</taxon>
    </lineage>
</organism>
<dbReference type="EMBL" id="CP157804">
    <property type="protein sequence ID" value="XBQ23383.1"/>
    <property type="molecule type" value="Genomic_DNA"/>
</dbReference>